<reference evidence="2 3" key="4">
    <citation type="journal article" date="2000" name="Virology">
        <title>Characterization of an overexpressed spindle protein during a baculovirus infection.</title>
        <authorList>
            <person name="Li X."/>
            <person name="Barrett J."/>
            <person name="Pang A."/>
            <person name="Klose R.J."/>
            <person name="Krell P.J."/>
            <person name="Arif B.M."/>
        </authorList>
    </citation>
    <scope>NUCLEOTIDE SEQUENCE [LARGE SCALE GENOMIC DNA]</scope>
</reference>
<accession>Q6VTT3</accession>
<dbReference type="KEGG" id="vg:2943864"/>
<evidence type="ECO:0000313" key="2">
    <source>
        <dbReference type="EMBL" id="AAQ91755.1"/>
    </source>
</evidence>
<sequence>MLPTSLHNLPYNGKRIFNKFYARSLQKFNSAEIATKLAVCAVRKKYMLIDGRWQARPDANDSDTTSSSSSCSSSSSSDIESDSDNVSHSRRPLRRKNAATR</sequence>
<reference evidence="3" key="2">
    <citation type="journal article" date="1996" name="Virus Genes">
        <title>The putative LEF-1 proteins from two distinct Choristoneura fumiferana multiple nucleopolyhedroviruses share domain homology to eukaryotic primases.</title>
        <authorList>
            <person name="Barrett J.W."/>
            <person name="Lauzon H.A."/>
            <person name="Mercuri P.S."/>
            <person name="Krell P.J."/>
            <person name="Sohi S.S."/>
            <person name="Arif B.M."/>
        </authorList>
    </citation>
    <scope>NUCLEOTIDE SEQUENCE [LARGE SCALE GENOMIC DNA]</scope>
</reference>
<dbReference type="InterPro" id="IPR037205">
    <property type="entry name" value="ChaB_sf"/>
</dbReference>
<name>Q6VTT3_NPVCD</name>
<reference evidence="3" key="3">
    <citation type="journal article" date="1999" name="J. Gen. Virol.">
        <title>Molecular analysis of the p48 gene of Choristoneura fumiferana multicapsid nucleopolyhedroviruses CfMNPV and CfDEFNPV.</title>
        <authorList>
            <person name="Li X."/>
            <person name="Lauzon H.A."/>
            <person name="Sohi S.S."/>
            <person name="Palli S.R."/>
            <person name="Retnakaran A."/>
            <person name="Arif B.M."/>
        </authorList>
    </citation>
    <scope>NUCLEOTIDE SEQUENCE [LARGE SCALE GENOMIC DNA]</scope>
</reference>
<evidence type="ECO:0008006" key="4">
    <source>
        <dbReference type="Google" id="ProtNLM"/>
    </source>
</evidence>
<evidence type="ECO:0000313" key="3">
    <source>
        <dbReference type="Proteomes" id="UP000202937"/>
    </source>
</evidence>
<dbReference type="Pfam" id="PF06150">
    <property type="entry name" value="ChaB"/>
    <property type="match status" value="1"/>
</dbReference>
<reference evidence="2 3" key="5">
    <citation type="journal article" date="2005" name="J. Gen. Virol.">
        <title>Gene organization and sequencing of the Choristoneura fumiferana defective nucleopolyhedrovirus genome.</title>
        <authorList>
            <person name="Lauzon H.A."/>
            <person name="Jamieson P.B."/>
            <person name="Krell P.J."/>
            <person name="Arif B.M."/>
        </authorList>
    </citation>
    <scope>NUCLEOTIDE SEQUENCE [LARGE SCALE GENOMIC DNA]</scope>
</reference>
<dbReference type="InterPro" id="IPR009317">
    <property type="entry name" value="ChaB"/>
</dbReference>
<dbReference type="RefSeq" id="NP_932665.1">
    <property type="nucleotide sequence ID" value="NC_005137.2"/>
</dbReference>
<protein>
    <recommendedName>
        <fullName evidence="4">ChaB-like protein</fullName>
    </recommendedName>
</protein>
<dbReference type="OrthoDB" id="27883at10239"/>
<feature type="compositionally biased region" description="Low complexity" evidence="1">
    <location>
        <begin position="62"/>
        <end position="78"/>
    </location>
</feature>
<feature type="region of interest" description="Disordered" evidence="1">
    <location>
        <begin position="53"/>
        <end position="101"/>
    </location>
</feature>
<organism evidence="2 3">
    <name type="scientific">Choristoneura fumiferana defective polyhedrosis virus</name>
    <name type="common">Cfdef</name>
    <dbReference type="NCBI Taxonomy" id="74660"/>
    <lineage>
        <taxon>Viruses</taxon>
        <taxon>Viruses incertae sedis</taxon>
        <taxon>Naldaviricetes</taxon>
        <taxon>Lefavirales</taxon>
        <taxon>Baculoviridae</taxon>
        <taxon>Alphabaculovirus</taxon>
        <taxon>Alphabaculovirus alterchofumiferanae</taxon>
    </lineage>
</organism>
<dbReference type="SUPFAM" id="SSF140376">
    <property type="entry name" value="ChaB-like"/>
    <property type="match status" value="1"/>
</dbReference>
<reference evidence="3" key="1">
    <citation type="journal article" date="1995" name="J. Gen. Virol.">
        <title>Characterization, sequencing and phylogeny of the ecdysteroid UDP-glucosyltransferase gene from two distinct nuclear polyhedrosis viruses isolated from Choristoneura fumiferana.</title>
        <authorList>
            <person name="Barrett J.W."/>
            <person name="Krell P.J."/>
            <person name="Arif B.M."/>
        </authorList>
    </citation>
    <scope>NUCLEOTIDE SEQUENCE [LARGE SCALE GENOMIC DNA]</scope>
</reference>
<feature type="compositionally biased region" description="Basic residues" evidence="1">
    <location>
        <begin position="88"/>
        <end position="101"/>
    </location>
</feature>
<dbReference type="EMBL" id="AY327402">
    <property type="protein sequence ID" value="AAQ91755.1"/>
    <property type="molecule type" value="Genomic_DNA"/>
</dbReference>
<keyword evidence="3" id="KW-1185">Reference proteome</keyword>
<proteinExistence type="predicted"/>
<dbReference type="GeneID" id="2943864"/>
<dbReference type="Gene3D" id="1.10.1740.70">
    <property type="entry name" value="ChaB"/>
    <property type="match status" value="1"/>
</dbReference>
<dbReference type="Proteomes" id="UP000202937">
    <property type="component" value="Segment"/>
</dbReference>
<organismHost>
    <name type="scientific">Lepidoptera</name>
    <name type="common">moths &amp; butterflies</name>
    <dbReference type="NCBI Taxonomy" id="7088"/>
</organismHost>
<evidence type="ECO:0000256" key="1">
    <source>
        <dbReference type="SAM" id="MobiDB-lite"/>
    </source>
</evidence>